<evidence type="ECO:0000313" key="1">
    <source>
        <dbReference type="EMBL" id="EJD39719.1"/>
    </source>
</evidence>
<keyword evidence="2" id="KW-1185">Reference proteome</keyword>
<dbReference type="KEGG" id="adl:AURDEDRAFT_171169"/>
<dbReference type="EMBL" id="JH687810">
    <property type="protein sequence ID" value="EJD39719.1"/>
    <property type="molecule type" value="Genomic_DNA"/>
</dbReference>
<proteinExistence type="predicted"/>
<dbReference type="Proteomes" id="UP000006514">
    <property type="component" value="Unassembled WGS sequence"/>
</dbReference>
<organism evidence="1 2">
    <name type="scientific">Auricularia subglabra (strain TFB-10046 / SS5)</name>
    <name type="common">White-rot fungus</name>
    <name type="synonym">Auricularia delicata (strain TFB10046)</name>
    <dbReference type="NCBI Taxonomy" id="717982"/>
    <lineage>
        <taxon>Eukaryota</taxon>
        <taxon>Fungi</taxon>
        <taxon>Dikarya</taxon>
        <taxon>Basidiomycota</taxon>
        <taxon>Agaricomycotina</taxon>
        <taxon>Agaricomycetes</taxon>
        <taxon>Auriculariales</taxon>
        <taxon>Auriculariaceae</taxon>
        <taxon>Auricularia</taxon>
    </lineage>
</organism>
<evidence type="ECO:0000313" key="2">
    <source>
        <dbReference type="Proteomes" id="UP000006514"/>
    </source>
</evidence>
<gene>
    <name evidence="1" type="ORF">AURDEDRAFT_171169</name>
</gene>
<evidence type="ECO:0008006" key="3">
    <source>
        <dbReference type="Google" id="ProtNLM"/>
    </source>
</evidence>
<accession>J0DCA0</accession>
<dbReference type="AlphaFoldDB" id="J0DCA0"/>
<sequence>MAVTRSGQLPLDFEYAEYADAPTQSMVDAVGRYFDRFQYEDRSTDFPRPYWRFHLIFDLCPLLEVLYLHCNFVGALGDVLPARPAPRTLRKVMLDSWTSCNLLQLYAVWKLQSVADVQLQMPLGISARIAPFVSGAVELSLLFEGDREAVHIDSQLSDARTRKLTCEALVVNKIATLAEILQDGDALSHLHTLTVPLSVLSLTLAGAYRWPRLAHLSVHIYADDVLETHHDGAPRSSWEELKCLRAAPALESLALHVHTSDGACDPPALDNARDLRQYLATLSRSIPREVKVYGFTAAIVHEMRALDSGEPRVLFY</sequence>
<reference evidence="2" key="1">
    <citation type="journal article" date="2012" name="Science">
        <title>The Paleozoic origin of enzymatic lignin decomposition reconstructed from 31 fungal genomes.</title>
        <authorList>
            <person name="Floudas D."/>
            <person name="Binder M."/>
            <person name="Riley R."/>
            <person name="Barry K."/>
            <person name="Blanchette R.A."/>
            <person name="Henrissat B."/>
            <person name="Martinez A.T."/>
            <person name="Otillar R."/>
            <person name="Spatafora J.W."/>
            <person name="Yadav J.S."/>
            <person name="Aerts A."/>
            <person name="Benoit I."/>
            <person name="Boyd A."/>
            <person name="Carlson A."/>
            <person name="Copeland A."/>
            <person name="Coutinho P.M."/>
            <person name="de Vries R.P."/>
            <person name="Ferreira P."/>
            <person name="Findley K."/>
            <person name="Foster B."/>
            <person name="Gaskell J."/>
            <person name="Glotzer D."/>
            <person name="Gorecki P."/>
            <person name="Heitman J."/>
            <person name="Hesse C."/>
            <person name="Hori C."/>
            <person name="Igarashi K."/>
            <person name="Jurgens J.A."/>
            <person name="Kallen N."/>
            <person name="Kersten P."/>
            <person name="Kohler A."/>
            <person name="Kuees U."/>
            <person name="Kumar T.K.A."/>
            <person name="Kuo A."/>
            <person name="LaButti K."/>
            <person name="Larrondo L.F."/>
            <person name="Lindquist E."/>
            <person name="Ling A."/>
            <person name="Lombard V."/>
            <person name="Lucas S."/>
            <person name="Lundell T."/>
            <person name="Martin R."/>
            <person name="McLaughlin D.J."/>
            <person name="Morgenstern I."/>
            <person name="Morin E."/>
            <person name="Murat C."/>
            <person name="Nagy L.G."/>
            <person name="Nolan M."/>
            <person name="Ohm R.A."/>
            <person name="Patyshakuliyeva A."/>
            <person name="Rokas A."/>
            <person name="Ruiz-Duenas F.J."/>
            <person name="Sabat G."/>
            <person name="Salamov A."/>
            <person name="Samejima M."/>
            <person name="Schmutz J."/>
            <person name="Slot J.C."/>
            <person name="St John F."/>
            <person name="Stenlid J."/>
            <person name="Sun H."/>
            <person name="Sun S."/>
            <person name="Syed K."/>
            <person name="Tsang A."/>
            <person name="Wiebenga A."/>
            <person name="Young D."/>
            <person name="Pisabarro A."/>
            <person name="Eastwood D.C."/>
            <person name="Martin F."/>
            <person name="Cullen D."/>
            <person name="Grigoriev I.V."/>
            <person name="Hibbett D.S."/>
        </authorList>
    </citation>
    <scope>NUCLEOTIDE SEQUENCE [LARGE SCALE GENOMIC DNA]</scope>
    <source>
        <strain evidence="2">TFB10046</strain>
    </source>
</reference>
<name>J0DCA0_AURST</name>
<dbReference type="InParanoid" id="J0DCA0"/>
<protein>
    <recommendedName>
        <fullName evidence="3">F-box domain-containing protein</fullName>
    </recommendedName>
</protein>